<comment type="caution">
    <text evidence="2">The sequence shown here is derived from an EMBL/GenBank/DDBJ whole genome shotgun (WGS) entry which is preliminary data.</text>
</comment>
<evidence type="ECO:0000256" key="1">
    <source>
        <dbReference type="SAM" id="MobiDB-lite"/>
    </source>
</evidence>
<dbReference type="Proteomes" id="UP000265520">
    <property type="component" value="Unassembled WGS sequence"/>
</dbReference>
<evidence type="ECO:0000313" key="2">
    <source>
        <dbReference type="EMBL" id="MCI71886.1"/>
    </source>
</evidence>
<reference evidence="2 3" key="1">
    <citation type="journal article" date="2018" name="Front. Plant Sci.">
        <title>Red Clover (Trifolium pratense) and Zigzag Clover (T. medium) - A Picture of Genomic Similarities and Differences.</title>
        <authorList>
            <person name="Dluhosova J."/>
            <person name="Istvanek J."/>
            <person name="Nedelnik J."/>
            <person name="Repkova J."/>
        </authorList>
    </citation>
    <scope>NUCLEOTIDE SEQUENCE [LARGE SCALE GENOMIC DNA]</scope>
    <source>
        <strain evidence="3">cv. 10/8</strain>
        <tissue evidence="2">Leaf</tissue>
    </source>
</reference>
<feature type="non-terminal residue" evidence="2">
    <location>
        <position position="26"/>
    </location>
</feature>
<organism evidence="2 3">
    <name type="scientific">Trifolium medium</name>
    <dbReference type="NCBI Taxonomy" id="97028"/>
    <lineage>
        <taxon>Eukaryota</taxon>
        <taxon>Viridiplantae</taxon>
        <taxon>Streptophyta</taxon>
        <taxon>Embryophyta</taxon>
        <taxon>Tracheophyta</taxon>
        <taxon>Spermatophyta</taxon>
        <taxon>Magnoliopsida</taxon>
        <taxon>eudicotyledons</taxon>
        <taxon>Gunneridae</taxon>
        <taxon>Pentapetalae</taxon>
        <taxon>rosids</taxon>
        <taxon>fabids</taxon>
        <taxon>Fabales</taxon>
        <taxon>Fabaceae</taxon>
        <taxon>Papilionoideae</taxon>
        <taxon>50 kb inversion clade</taxon>
        <taxon>NPAAA clade</taxon>
        <taxon>Hologalegina</taxon>
        <taxon>IRL clade</taxon>
        <taxon>Trifolieae</taxon>
        <taxon>Trifolium</taxon>
    </lineage>
</organism>
<evidence type="ECO:0000313" key="3">
    <source>
        <dbReference type="Proteomes" id="UP000265520"/>
    </source>
</evidence>
<accession>A0A392UHG8</accession>
<protein>
    <submittedName>
        <fullName evidence="2">Uncharacterized protein</fullName>
    </submittedName>
</protein>
<dbReference type="EMBL" id="LXQA010806078">
    <property type="protein sequence ID" value="MCI71886.1"/>
    <property type="molecule type" value="Genomic_DNA"/>
</dbReference>
<sequence length="26" mass="3102">MQQRNKIHLASQSNFTQEEENLILTE</sequence>
<feature type="region of interest" description="Disordered" evidence="1">
    <location>
        <begin position="1"/>
        <end position="26"/>
    </location>
</feature>
<feature type="compositionally biased region" description="Acidic residues" evidence="1">
    <location>
        <begin position="17"/>
        <end position="26"/>
    </location>
</feature>
<name>A0A392UHG8_9FABA</name>
<dbReference type="AlphaFoldDB" id="A0A392UHG8"/>
<keyword evidence="3" id="KW-1185">Reference proteome</keyword>
<feature type="compositionally biased region" description="Polar residues" evidence="1">
    <location>
        <begin position="1"/>
        <end position="16"/>
    </location>
</feature>
<proteinExistence type="predicted"/>